<dbReference type="SUPFAM" id="SSF52038">
    <property type="entry name" value="Barstar-related"/>
    <property type="match status" value="1"/>
</dbReference>
<evidence type="ECO:0000313" key="3">
    <source>
        <dbReference type="EMBL" id="TQL51246.1"/>
    </source>
</evidence>
<evidence type="ECO:0000313" key="4">
    <source>
        <dbReference type="Proteomes" id="UP000319516"/>
    </source>
</evidence>
<gene>
    <name evidence="3" type="ORF">FB467_2386</name>
</gene>
<dbReference type="InterPro" id="IPR035905">
    <property type="entry name" value="Barstar-like_sf"/>
</dbReference>
<dbReference type="Proteomes" id="UP000319516">
    <property type="component" value="Unassembled WGS sequence"/>
</dbReference>
<sequence length="166" mass="18310">MSDRPWVRGGLPFLRSGPLSHVHEDAWPELDAYLDRWDYLRVELDGRSMTSRGAAHRCLHAAFGFPDWCGENWDAFNDCFGHYVVEHDGQRVAVLWRHIEEAARVAPATVAEMGWGLLACQVGDMPSLGAGNTAAIDLAVFALGRGADFDRPGSTEDVEGLSSLER</sequence>
<protein>
    <submittedName>
        <fullName evidence="3">Barstar (Barnase inhibitor)</fullName>
    </submittedName>
</protein>
<organism evidence="3 4">
    <name type="scientific">Ornithinicoccus hortensis</name>
    <dbReference type="NCBI Taxonomy" id="82346"/>
    <lineage>
        <taxon>Bacteria</taxon>
        <taxon>Bacillati</taxon>
        <taxon>Actinomycetota</taxon>
        <taxon>Actinomycetes</taxon>
        <taxon>Micrococcales</taxon>
        <taxon>Intrasporangiaceae</taxon>
        <taxon>Ornithinicoccus</taxon>
    </lineage>
</organism>
<keyword evidence="4" id="KW-1185">Reference proteome</keyword>
<comment type="caution">
    <text evidence="3">The sequence shown here is derived from an EMBL/GenBank/DDBJ whole genome shotgun (WGS) entry which is preliminary data.</text>
</comment>
<accession>A0A542YT20</accession>
<dbReference type="Pfam" id="PF01337">
    <property type="entry name" value="Barstar"/>
    <property type="match status" value="1"/>
</dbReference>
<name>A0A542YT20_9MICO</name>
<proteinExistence type="inferred from homology"/>
<dbReference type="RefSeq" id="WP_170230698.1">
    <property type="nucleotide sequence ID" value="NZ_BAAAIK010000010.1"/>
</dbReference>
<reference evidence="3 4" key="1">
    <citation type="submission" date="2019-06" db="EMBL/GenBank/DDBJ databases">
        <title>Sequencing the genomes of 1000 actinobacteria strains.</title>
        <authorList>
            <person name="Klenk H.-P."/>
        </authorList>
    </citation>
    <scope>NUCLEOTIDE SEQUENCE [LARGE SCALE GENOMIC DNA]</scope>
    <source>
        <strain evidence="3 4">DSM 12335</strain>
    </source>
</reference>
<dbReference type="AlphaFoldDB" id="A0A542YT20"/>
<evidence type="ECO:0000256" key="1">
    <source>
        <dbReference type="ARBA" id="ARBA00006845"/>
    </source>
</evidence>
<dbReference type="InterPro" id="IPR000468">
    <property type="entry name" value="Barstar"/>
</dbReference>
<dbReference type="Gene3D" id="3.30.370.10">
    <property type="entry name" value="Barstar-like"/>
    <property type="match status" value="1"/>
</dbReference>
<feature type="domain" description="Barstar (barnase inhibitor)" evidence="2">
    <location>
        <begin position="42"/>
        <end position="111"/>
    </location>
</feature>
<evidence type="ECO:0000259" key="2">
    <source>
        <dbReference type="Pfam" id="PF01337"/>
    </source>
</evidence>
<comment type="similarity">
    <text evidence="1">Belongs to the barstar family.</text>
</comment>
<dbReference type="EMBL" id="VFOP01000001">
    <property type="protein sequence ID" value="TQL51246.1"/>
    <property type="molecule type" value="Genomic_DNA"/>
</dbReference>